<feature type="transmembrane region" description="Helical" evidence="6">
    <location>
        <begin position="15"/>
        <end position="34"/>
    </location>
</feature>
<feature type="transmembrane region" description="Helical" evidence="6">
    <location>
        <begin position="80"/>
        <end position="100"/>
    </location>
</feature>
<dbReference type="InterPro" id="IPR020846">
    <property type="entry name" value="MFS_dom"/>
</dbReference>
<keyword evidence="9" id="KW-1185">Reference proteome</keyword>
<evidence type="ECO:0000313" key="9">
    <source>
        <dbReference type="Proteomes" id="UP000247892"/>
    </source>
</evidence>
<dbReference type="PROSITE" id="PS50850">
    <property type="entry name" value="MFS"/>
    <property type="match status" value="1"/>
</dbReference>
<dbReference type="InterPro" id="IPR050189">
    <property type="entry name" value="MFS_Efflux_Transporters"/>
</dbReference>
<keyword evidence="3 6" id="KW-0812">Transmembrane</keyword>
<proteinExistence type="predicted"/>
<comment type="subcellular location">
    <subcellularLocation>
        <location evidence="1">Cell membrane</location>
        <topology evidence="1">Multi-pass membrane protein</topology>
    </subcellularLocation>
</comment>
<feature type="transmembrane region" description="Helical" evidence="6">
    <location>
        <begin position="269"/>
        <end position="286"/>
    </location>
</feature>
<feature type="transmembrane region" description="Helical" evidence="6">
    <location>
        <begin position="324"/>
        <end position="345"/>
    </location>
</feature>
<dbReference type="AlphaFoldDB" id="A0A318LQR8"/>
<evidence type="ECO:0000313" key="8">
    <source>
        <dbReference type="EMBL" id="PXY36863.1"/>
    </source>
</evidence>
<dbReference type="PANTHER" id="PTHR43124:SF3">
    <property type="entry name" value="CHLORAMPHENICOL EFFLUX PUMP RV0191"/>
    <property type="match status" value="1"/>
</dbReference>
<dbReference type="PRINTS" id="PR01036">
    <property type="entry name" value="TCRTETB"/>
</dbReference>
<gene>
    <name evidence="8" type="ORF">BA062_09190</name>
</gene>
<feature type="transmembrane region" description="Helical" evidence="6">
    <location>
        <begin position="164"/>
        <end position="182"/>
    </location>
</feature>
<evidence type="ECO:0000256" key="3">
    <source>
        <dbReference type="ARBA" id="ARBA00022692"/>
    </source>
</evidence>
<feature type="transmembrane region" description="Helical" evidence="6">
    <location>
        <begin position="203"/>
        <end position="226"/>
    </location>
</feature>
<evidence type="ECO:0000256" key="4">
    <source>
        <dbReference type="ARBA" id="ARBA00022989"/>
    </source>
</evidence>
<feature type="transmembrane region" description="Helical" evidence="6">
    <location>
        <begin position="351"/>
        <end position="374"/>
    </location>
</feature>
<dbReference type="GO" id="GO:0005886">
    <property type="term" value="C:plasma membrane"/>
    <property type="evidence" value="ECO:0007669"/>
    <property type="project" value="UniProtKB-SubCell"/>
</dbReference>
<dbReference type="InterPro" id="IPR011701">
    <property type="entry name" value="MFS"/>
</dbReference>
<evidence type="ECO:0000256" key="1">
    <source>
        <dbReference type="ARBA" id="ARBA00004651"/>
    </source>
</evidence>
<feature type="transmembrane region" description="Helical" evidence="6">
    <location>
        <begin position="292"/>
        <end position="312"/>
    </location>
</feature>
<feature type="transmembrane region" description="Helical" evidence="6">
    <location>
        <begin position="238"/>
        <end position="257"/>
    </location>
</feature>
<keyword evidence="5 6" id="KW-0472">Membrane</keyword>
<sequence length="381" mass="38691">MTAASARARLTRGSLYVGALLGPFGGGVVAAILPEIGASFAVSPSVAASALTAYLVPFAALMLVSGTLGERWGQARTIRLAYVVYAVAAVGAALAPWFWLFQVTRGVQGCANAFTLPLLMAKLAEGTPQARLGRALGLFGAMQAVGQTSAPLVGGLAAEASWRWAFAGIALVGAVLAACPLPPDQAQDASRPTRLRDSWRRDVLLPGLVGLVGWACLSGVSFLVAFRLEDAFGLSSGLRGLVLTGFGVAGILTARVVGGVNDRYGPRPSAVTGLVAGALLLAAIGFVDSLAVAAACWAVAGFCGQLIMVAINSSVLSGGERGRGGAISVVQAMRFVGMAAAPAAFTAPYHHAAALGFGLPAALLLLVTPLTVVLRRTRSRG</sequence>
<evidence type="ECO:0000256" key="5">
    <source>
        <dbReference type="ARBA" id="ARBA00023136"/>
    </source>
</evidence>
<name>A0A318LQR8_9PSEU</name>
<feature type="transmembrane region" description="Helical" evidence="6">
    <location>
        <begin position="46"/>
        <end position="68"/>
    </location>
</feature>
<keyword evidence="4 6" id="KW-1133">Transmembrane helix</keyword>
<dbReference type="InterPro" id="IPR036259">
    <property type="entry name" value="MFS_trans_sf"/>
</dbReference>
<dbReference type="GO" id="GO:0022857">
    <property type="term" value="F:transmembrane transporter activity"/>
    <property type="evidence" value="ECO:0007669"/>
    <property type="project" value="InterPro"/>
</dbReference>
<feature type="domain" description="Major facilitator superfamily (MFS) profile" evidence="7">
    <location>
        <begin position="11"/>
        <end position="379"/>
    </location>
</feature>
<dbReference type="Gene3D" id="1.20.1250.20">
    <property type="entry name" value="MFS general substrate transporter like domains"/>
    <property type="match status" value="1"/>
</dbReference>
<keyword evidence="2" id="KW-1003">Cell membrane</keyword>
<evidence type="ECO:0000259" key="7">
    <source>
        <dbReference type="PROSITE" id="PS50850"/>
    </source>
</evidence>
<dbReference type="Pfam" id="PF07690">
    <property type="entry name" value="MFS_1"/>
    <property type="match status" value="1"/>
</dbReference>
<evidence type="ECO:0000256" key="2">
    <source>
        <dbReference type="ARBA" id="ARBA00022475"/>
    </source>
</evidence>
<accession>A0A318LQR8</accession>
<protein>
    <submittedName>
        <fullName evidence="8">MFS transporter</fullName>
    </submittedName>
</protein>
<comment type="caution">
    <text evidence="8">The sequence shown here is derived from an EMBL/GenBank/DDBJ whole genome shotgun (WGS) entry which is preliminary data.</text>
</comment>
<reference evidence="8 9" key="1">
    <citation type="submission" date="2016-07" db="EMBL/GenBank/DDBJ databases">
        <title>Draft genome sequence of Prauserella sp. YIM 121212, isolated from alkaline soil.</title>
        <authorList>
            <person name="Ruckert C."/>
            <person name="Albersmeier A."/>
            <person name="Jiang C.-L."/>
            <person name="Jiang Y."/>
            <person name="Kalinowski J."/>
            <person name="Schneider O."/>
            <person name="Winkler A."/>
            <person name="Zotchev S.B."/>
        </authorList>
    </citation>
    <scope>NUCLEOTIDE SEQUENCE [LARGE SCALE GENOMIC DNA]</scope>
    <source>
        <strain evidence="8 9">YIM 121212</strain>
    </source>
</reference>
<organism evidence="8 9">
    <name type="scientific">Prauserella flavalba</name>
    <dbReference type="NCBI Taxonomy" id="1477506"/>
    <lineage>
        <taxon>Bacteria</taxon>
        <taxon>Bacillati</taxon>
        <taxon>Actinomycetota</taxon>
        <taxon>Actinomycetes</taxon>
        <taxon>Pseudonocardiales</taxon>
        <taxon>Pseudonocardiaceae</taxon>
        <taxon>Prauserella</taxon>
    </lineage>
</organism>
<dbReference type="EMBL" id="MASU01000005">
    <property type="protein sequence ID" value="PXY36863.1"/>
    <property type="molecule type" value="Genomic_DNA"/>
</dbReference>
<dbReference type="PANTHER" id="PTHR43124">
    <property type="entry name" value="PURINE EFFLUX PUMP PBUE"/>
    <property type="match status" value="1"/>
</dbReference>
<dbReference type="Proteomes" id="UP000247892">
    <property type="component" value="Unassembled WGS sequence"/>
</dbReference>
<evidence type="ECO:0000256" key="6">
    <source>
        <dbReference type="SAM" id="Phobius"/>
    </source>
</evidence>
<dbReference type="SUPFAM" id="SSF103473">
    <property type="entry name" value="MFS general substrate transporter"/>
    <property type="match status" value="1"/>
</dbReference>